<sequence length="75" mass="7671">MSPAAAGVVLVSVIASVPVADCDEPPPPQPPTISERANKDGIIAGFEFMIRRSPAVVTASGFPAGSCLSILEINH</sequence>
<organism evidence="1 2">
    <name type="scientific">Paractinoplanes toevensis</name>
    <dbReference type="NCBI Taxonomy" id="571911"/>
    <lineage>
        <taxon>Bacteria</taxon>
        <taxon>Bacillati</taxon>
        <taxon>Actinomycetota</taxon>
        <taxon>Actinomycetes</taxon>
        <taxon>Micromonosporales</taxon>
        <taxon>Micromonosporaceae</taxon>
        <taxon>Paractinoplanes</taxon>
    </lineage>
</organism>
<dbReference type="AlphaFoldDB" id="A0A919TA25"/>
<comment type="caution">
    <text evidence="1">The sequence shown here is derived from an EMBL/GenBank/DDBJ whole genome shotgun (WGS) entry which is preliminary data.</text>
</comment>
<gene>
    <name evidence="1" type="ORF">Ato02nite_039770</name>
</gene>
<reference evidence="1 2" key="1">
    <citation type="submission" date="2021-03" db="EMBL/GenBank/DDBJ databases">
        <title>Whole genome shotgun sequence of Actinoplanes toevensis NBRC 105298.</title>
        <authorList>
            <person name="Komaki H."/>
            <person name="Tamura T."/>
        </authorList>
    </citation>
    <scope>NUCLEOTIDE SEQUENCE [LARGE SCALE GENOMIC DNA]</scope>
    <source>
        <strain evidence="1 2">NBRC 105298</strain>
    </source>
</reference>
<dbReference type="EMBL" id="BOQN01000052">
    <property type="protein sequence ID" value="GIM92184.1"/>
    <property type="molecule type" value="Genomic_DNA"/>
</dbReference>
<evidence type="ECO:0000313" key="2">
    <source>
        <dbReference type="Proteomes" id="UP000677082"/>
    </source>
</evidence>
<name>A0A919TA25_9ACTN</name>
<protein>
    <submittedName>
        <fullName evidence="1">Uncharacterized protein</fullName>
    </submittedName>
</protein>
<evidence type="ECO:0000313" key="1">
    <source>
        <dbReference type="EMBL" id="GIM92184.1"/>
    </source>
</evidence>
<keyword evidence="2" id="KW-1185">Reference proteome</keyword>
<proteinExistence type="predicted"/>
<accession>A0A919TA25</accession>
<dbReference type="Proteomes" id="UP000677082">
    <property type="component" value="Unassembled WGS sequence"/>
</dbReference>